<protein>
    <recommendedName>
        <fullName evidence="1">GPI inositol-deacylase</fullName>
        <ecNumber evidence="1">3.1.-.-</ecNumber>
    </recommendedName>
</protein>
<accession>A0A6T7URX4</accession>
<reference evidence="3" key="1">
    <citation type="submission" date="2021-01" db="EMBL/GenBank/DDBJ databases">
        <authorList>
            <person name="Corre E."/>
            <person name="Pelletier E."/>
            <person name="Niang G."/>
            <person name="Scheremetjew M."/>
            <person name="Finn R."/>
            <person name="Kale V."/>
            <person name="Holt S."/>
            <person name="Cochrane G."/>
            <person name="Meng A."/>
            <person name="Brown T."/>
            <person name="Cohen L."/>
        </authorList>
    </citation>
    <scope>NUCLEOTIDE SEQUENCE</scope>
    <source>
        <strain evidence="3">CCMP722</strain>
    </source>
</reference>
<evidence type="ECO:0000313" key="4">
    <source>
        <dbReference type="EMBL" id="CAD8653839.1"/>
    </source>
</evidence>
<keyword evidence="1" id="KW-0472">Membrane</keyword>
<evidence type="ECO:0000259" key="2">
    <source>
        <dbReference type="Pfam" id="PF07819"/>
    </source>
</evidence>
<dbReference type="GO" id="GO:0015031">
    <property type="term" value="P:protein transport"/>
    <property type="evidence" value="ECO:0007669"/>
    <property type="project" value="UniProtKB-KW"/>
</dbReference>
<dbReference type="EMBL" id="HBFA01006141">
    <property type="protein sequence ID" value="CAD8653839.1"/>
    <property type="molecule type" value="Transcribed_RNA"/>
</dbReference>
<dbReference type="GO" id="GO:0005789">
    <property type="term" value="C:endoplasmic reticulum membrane"/>
    <property type="evidence" value="ECO:0007669"/>
    <property type="project" value="UniProtKB-SubCell"/>
</dbReference>
<comment type="function">
    <text evidence="1">Involved in inositol deacylation of GPI-anchored proteins which plays important roles in the quality control and ER-associated degradation of GPI-anchored proteins.</text>
</comment>
<name>A0A6T7URX4_9CHLO</name>
<dbReference type="Pfam" id="PF07819">
    <property type="entry name" value="PGAP1"/>
    <property type="match status" value="1"/>
</dbReference>
<dbReference type="Gene3D" id="3.40.50.1820">
    <property type="entry name" value="alpha/beta hydrolase"/>
    <property type="match status" value="1"/>
</dbReference>
<comment type="subcellular location">
    <subcellularLocation>
        <location evidence="1">Endoplasmic reticulum membrane</location>
    </subcellularLocation>
</comment>
<feature type="domain" description="GPI inositol-deacylase PGAP1-like alpha/beta" evidence="2">
    <location>
        <begin position="129"/>
        <end position="184"/>
    </location>
</feature>
<gene>
    <name evidence="3" type="ORF">POBO1169_LOCUS3171</name>
    <name evidence="4" type="ORF">POBO1169_LOCUS3172</name>
</gene>
<evidence type="ECO:0000313" key="3">
    <source>
        <dbReference type="EMBL" id="CAD8653838.1"/>
    </source>
</evidence>
<keyword evidence="1" id="KW-0813">Transport</keyword>
<keyword evidence="1" id="KW-0653">Protein transport</keyword>
<sequence length="324" mass="35180">MLASKAPSQCRLGTSRELSARASHAGRWGQRASLPRFDARLKGGRRTDRSSQLSVAASTKRAVVVLPGLGNASGDYDDFVQELEEYDMSVTVAKVRRIDWLRNAAGLVDINYWKGTLEPRPTVDWYLNAMTAAVEEAMEESGSDQVCLLAHSAGGWLARVWMLENGVESVDSMITLGSPLQPPPEGVVDQTRGILTWVTENSPGAFHPEVRYVCLTGKFLEGRALGDGDASWPARLTGLGYKQVYGSAEVWGDGITPVPVGQLEGAACVELEGVYHSPLGAAEGRPWYGTPEILEQWVDYIDQPKPKVRVGSLLQKAKQALGVK</sequence>
<dbReference type="InterPro" id="IPR012908">
    <property type="entry name" value="PGAP1-ab_dom-like"/>
</dbReference>
<evidence type="ECO:0000256" key="1">
    <source>
        <dbReference type="RuleBase" id="RU365011"/>
    </source>
</evidence>
<dbReference type="SUPFAM" id="SSF53474">
    <property type="entry name" value="alpha/beta-Hydrolases"/>
    <property type="match status" value="1"/>
</dbReference>
<dbReference type="GO" id="GO:0016788">
    <property type="term" value="F:hydrolase activity, acting on ester bonds"/>
    <property type="evidence" value="ECO:0007669"/>
    <property type="project" value="InterPro"/>
</dbReference>
<dbReference type="PANTHER" id="PTHR47909">
    <property type="entry name" value="ALPHA/BETA-HYDROLASES SUPERFAMILY PROTEIN"/>
    <property type="match status" value="1"/>
</dbReference>
<dbReference type="EC" id="3.1.-.-" evidence="1"/>
<organism evidence="3">
    <name type="scientific">Pyramimonas obovata</name>
    <dbReference type="NCBI Taxonomy" id="1411642"/>
    <lineage>
        <taxon>Eukaryota</taxon>
        <taxon>Viridiplantae</taxon>
        <taxon>Chlorophyta</taxon>
        <taxon>Pyramimonadophyceae</taxon>
        <taxon>Pyramimonadales</taxon>
        <taxon>Pyramimonadaceae</taxon>
        <taxon>Pyramimonas</taxon>
        <taxon>Pyramimonas incertae sedis</taxon>
    </lineage>
</organism>
<dbReference type="EMBL" id="HBFA01006140">
    <property type="protein sequence ID" value="CAD8653838.1"/>
    <property type="molecule type" value="Transcribed_RNA"/>
</dbReference>
<comment type="similarity">
    <text evidence="1">Belongs to the GPI inositol-deacylase family.</text>
</comment>
<keyword evidence="1" id="KW-0378">Hydrolase</keyword>
<keyword evidence="1" id="KW-0256">Endoplasmic reticulum</keyword>
<dbReference type="InterPro" id="IPR029058">
    <property type="entry name" value="AB_hydrolase_fold"/>
</dbReference>
<dbReference type="PANTHER" id="PTHR47909:SF2">
    <property type="entry name" value="GPI INOSITOL-DEACYLASE"/>
    <property type="match status" value="1"/>
</dbReference>
<dbReference type="AlphaFoldDB" id="A0A6T7URX4"/>
<proteinExistence type="inferred from homology"/>